<dbReference type="Proteomes" id="UP000704762">
    <property type="component" value="Unassembled WGS sequence"/>
</dbReference>
<evidence type="ECO:0000313" key="2">
    <source>
        <dbReference type="EMBL" id="MBM7800031.1"/>
    </source>
</evidence>
<keyword evidence="3" id="KW-1185">Reference proteome</keyword>
<organism evidence="2 3">
    <name type="scientific">Microlunatus panaciterrae</name>
    <dbReference type="NCBI Taxonomy" id="400768"/>
    <lineage>
        <taxon>Bacteria</taxon>
        <taxon>Bacillati</taxon>
        <taxon>Actinomycetota</taxon>
        <taxon>Actinomycetes</taxon>
        <taxon>Propionibacteriales</taxon>
        <taxon>Propionibacteriaceae</taxon>
        <taxon>Microlunatus</taxon>
    </lineage>
</organism>
<feature type="transmembrane region" description="Helical" evidence="1">
    <location>
        <begin position="86"/>
        <end position="103"/>
    </location>
</feature>
<dbReference type="EMBL" id="JAFBCF010000001">
    <property type="protein sequence ID" value="MBM7800031.1"/>
    <property type="molecule type" value="Genomic_DNA"/>
</dbReference>
<reference evidence="2 3" key="1">
    <citation type="submission" date="2021-01" db="EMBL/GenBank/DDBJ databases">
        <title>Sequencing the genomes of 1000 actinobacteria strains.</title>
        <authorList>
            <person name="Klenk H.-P."/>
        </authorList>
    </citation>
    <scope>NUCLEOTIDE SEQUENCE [LARGE SCALE GENOMIC DNA]</scope>
    <source>
        <strain evidence="2 3">DSM 18662</strain>
    </source>
</reference>
<keyword evidence="1" id="KW-0472">Membrane</keyword>
<gene>
    <name evidence="2" type="ORF">JOE57_002952</name>
</gene>
<accession>A0ABS2RM15</accession>
<dbReference type="RefSeq" id="WP_204919176.1">
    <property type="nucleotide sequence ID" value="NZ_BAAAQP010000003.1"/>
</dbReference>
<feature type="transmembrane region" description="Helical" evidence="1">
    <location>
        <begin position="109"/>
        <end position="128"/>
    </location>
</feature>
<protein>
    <submittedName>
        <fullName evidence="2">Uncharacterized protein</fullName>
    </submittedName>
</protein>
<evidence type="ECO:0000256" key="1">
    <source>
        <dbReference type="SAM" id="Phobius"/>
    </source>
</evidence>
<name>A0ABS2RM15_9ACTN</name>
<keyword evidence="1" id="KW-1133">Transmembrane helix</keyword>
<feature type="transmembrane region" description="Helical" evidence="1">
    <location>
        <begin position="49"/>
        <end position="79"/>
    </location>
</feature>
<keyword evidence="1" id="KW-0812">Transmembrane</keyword>
<comment type="caution">
    <text evidence="2">The sequence shown here is derived from an EMBL/GenBank/DDBJ whole genome shotgun (WGS) entry which is preliminary data.</text>
</comment>
<feature type="transmembrane region" description="Helical" evidence="1">
    <location>
        <begin position="149"/>
        <end position="167"/>
    </location>
</feature>
<evidence type="ECO:0000313" key="3">
    <source>
        <dbReference type="Proteomes" id="UP000704762"/>
    </source>
</evidence>
<feature type="transmembrane region" description="Helical" evidence="1">
    <location>
        <begin position="173"/>
        <end position="192"/>
    </location>
</feature>
<proteinExistence type="predicted"/>
<sequence length="201" mass="21132">MSAAGGPTADTRWQRLLRALRVDRSPSARAKPWVRIEIGPSVGGWVLRLAIGLIACGCAALTVSGAFWWVLTGLAVALVIIRPQGMAPAMLALALGLTLVLSGGDPWRWQSFALLLGVHLLVVLGATNGDLSWRGRLELAVLLPALRRLLVMQAVAQLLAVVMAWLSSQAVRSGGLAVLGGVGLAVLAWALLSRLAQTLRG</sequence>